<evidence type="ECO:0000256" key="13">
    <source>
        <dbReference type="RuleBase" id="RU361153"/>
    </source>
</evidence>
<evidence type="ECO:0000256" key="2">
    <source>
        <dbReference type="ARBA" id="ARBA00022475"/>
    </source>
</evidence>
<protein>
    <recommendedName>
        <fullName evidence="12">Exo-1,3-beta-glucanase D</fullName>
    </recommendedName>
</protein>
<dbReference type="GO" id="GO:0005576">
    <property type="term" value="C:extracellular region"/>
    <property type="evidence" value="ECO:0007669"/>
    <property type="project" value="TreeGrafter"/>
</dbReference>
<evidence type="ECO:0000256" key="11">
    <source>
        <dbReference type="ARBA" id="ARBA00037126"/>
    </source>
</evidence>
<accession>A0A061AB67</accession>
<dbReference type="Gene3D" id="3.20.20.80">
    <property type="entry name" value="Glycosidases"/>
    <property type="match status" value="1"/>
</dbReference>
<dbReference type="InterPro" id="IPR017853">
    <property type="entry name" value="GH"/>
</dbReference>
<dbReference type="KEGG" id="aoc:Aocu_05710"/>
<proteinExistence type="inferred from homology"/>
<dbReference type="GO" id="GO:0009986">
    <property type="term" value="C:cell surface"/>
    <property type="evidence" value="ECO:0007669"/>
    <property type="project" value="TreeGrafter"/>
</dbReference>
<dbReference type="STRING" id="35623.Aocu_05710"/>
<feature type="domain" description="Glycoside hydrolase family 5" evidence="14">
    <location>
        <begin position="45"/>
        <end position="310"/>
    </location>
</feature>
<dbReference type="SUPFAM" id="SSF51445">
    <property type="entry name" value="(Trans)glycosidases"/>
    <property type="match status" value="1"/>
</dbReference>
<dbReference type="RefSeq" id="WP_045749169.1">
    <property type="nucleotide sequence ID" value="NZ_FUZK01000003.1"/>
</dbReference>
<dbReference type="EMBL" id="LK028559">
    <property type="protein sequence ID" value="CDR30644.1"/>
    <property type="molecule type" value="Genomic_DNA"/>
</dbReference>
<dbReference type="HOGENOM" id="CLU_004624_0_2_14"/>
<dbReference type="GO" id="GO:0005886">
    <property type="term" value="C:plasma membrane"/>
    <property type="evidence" value="ECO:0007669"/>
    <property type="project" value="UniProtKB-SubCell"/>
</dbReference>
<keyword evidence="5" id="KW-0735">Signal-anchor</keyword>
<keyword evidence="2" id="KW-1003">Cell membrane</keyword>
<evidence type="ECO:0000256" key="3">
    <source>
        <dbReference type="ARBA" id="ARBA00022692"/>
    </source>
</evidence>
<keyword evidence="8" id="KW-0325">Glycoprotein</keyword>
<keyword evidence="9 13" id="KW-0326">Glycosidase</keyword>
<dbReference type="AlphaFoldDB" id="A0A061AB67"/>
<keyword evidence="7" id="KW-0472">Membrane</keyword>
<dbReference type="InParanoid" id="A0A061AB67"/>
<keyword evidence="3" id="KW-0812">Transmembrane</keyword>
<dbReference type="PANTHER" id="PTHR31297:SF34">
    <property type="entry name" value="GLUCAN 1,3-BETA-GLUCOSIDASE 2"/>
    <property type="match status" value="1"/>
</dbReference>
<evidence type="ECO:0000256" key="4">
    <source>
        <dbReference type="ARBA" id="ARBA00022801"/>
    </source>
</evidence>
<keyword evidence="10" id="KW-0961">Cell wall biogenesis/degradation</keyword>
<evidence type="ECO:0000256" key="9">
    <source>
        <dbReference type="ARBA" id="ARBA00023295"/>
    </source>
</evidence>
<organism evidence="15 16">
    <name type="scientific">Acholeplasma oculi</name>
    <dbReference type="NCBI Taxonomy" id="35623"/>
    <lineage>
        <taxon>Bacteria</taxon>
        <taxon>Bacillati</taxon>
        <taxon>Mycoplasmatota</taxon>
        <taxon>Mollicutes</taxon>
        <taxon>Acholeplasmatales</taxon>
        <taxon>Acholeplasmataceae</taxon>
        <taxon>Acholeplasma</taxon>
    </lineage>
</organism>
<gene>
    <name evidence="15" type="ORF">Aocu_05710</name>
</gene>
<evidence type="ECO:0000313" key="16">
    <source>
        <dbReference type="Proteomes" id="UP000032434"/>
    </source>
</evidence>
<dbReference type="Proteomes" id="UP000032434">
    <property type="component" value="Chromosome 1"/>
</dbReference>
<evidence type="ECO:0000256" key="8">
    <source>
        <dbReference type="ARBA" id="ARBA00023180"/>
    </source>
</evidence>
<dbReference type="OrthoDB" id="9800475at2"/>
<reference evidence="16" key="1">
    <citation type="submission" date="2014-05" db="EMBL/GenBank/DDBJ databases">
        <authorList>
            <person name="Kube M."/>
        </authorList>
    </citation>
    <scope>NUCLEOTIDE SEQUENCE [LARGE SCALE GENOMIC DNA]</scope>
</reference>
<comment type="subcellular location">
    <subcellularLocation>
        <location evidence="1">Cell membrane</location>
        <topology evidence="1">Single-pass type II membrane protein</topology>
    </subcellularLocation>
</comment>
<dbReference type="PANTHER" id="PTHR31297">
    <property type="entry name" value="GLUCAN ENDO-1,6-BETA-GLUCOSIDASE B"/>
    <property type="match status" value="1"/>
</dbReference>
<dbReference type="GO" id="GO:0008422">
    <property type="term" value="F:beta-glucosidase activity"/>
    <property type="evidence" value="ECO:0007669"/>
    <property type="project" value="TreeGrafter"/>
</dbReference>
<dbReference type="PATRIC" id="fig|35623.3.peg.571"/>
<dbReference type="GO" id="GO:0009251">
    <property type="term" value="P:glucan catabolic process"/>
    <property type="evidence" value="ECO:0007669"/>
    <property type="project" value="TreeGrafter"/>
</dbReference>
<evidence type="ECO:0000259" key="14">
    <source>
        <dbReference type="Pfam" id="PF00150"/>
    </source>
</evidence>
<keyword evidence="16" id="KW-1185">Reference proteome</keyword>
<evidence type="ECO:0000313" key="15">
    <source>
        <dbReference type="EMBL" id="CDR30644.1"/>
    </source>
</evidence>
<sequence length="334" mass="39277">MKFIKGVNLGGWFVLERWMSQSLFEGLKTNDETGFVTQHPNPKEALEKHWETFIQSSDFKYIKSLGIHSVRIPIPWWLRGEEPYISPLKYIKHALDLASQYDLMVMLDLHTAPGSQNGFDNGGIEGVIEWHKDNKNIEKTVDVLSYISKELLNHPSVFSIEVLNEPHFLTDLSIIQKFYLDAYKAIRKNSDKQIVFHDAFRPMDHTWTEFFTKNNLENVGFDLHLYHCFEERLKNSSPKEHIDEILNVRLPMIEKLNKMVPVYVGEWSLGIHYPTLNKPADFNQETFEKELAQTQLLAYSKGTGYYFWNYKIEHHMEKHNWDFRSLVKKGILKP</sequence>
<keyword evidence="4 13" id="KW-0378">Hydrolase</keyword>
<evidence type="ECO:0000256" key="7">
    <source>
        <dbReference type="ARBA" id="ARBA00023136"/>
    </source>
</evidence>
<evidence type="ECO:0000256" key="5">
    <source>
        <dbReference type="ARBA" id="ARBA00022968"/>
    </source>
</evidence>
<dbReference type="GO" id="GO:0071555">
    <property type="term" value="P:cell wall organization"/>
    <property type="evidence" value="ECO:0007669"/>
    <property type="project" value="UniProtKB-KW"/>
</dbReference>
<evidence type="ECO:0000256" key="12">
    <source>
        <dbReference type="ARBA" id="ARBA00041260"/>
    </source>
</evidence>
<evidence type="ECO:0000256" key="6">
    <source>
        <dbReference type="ARBA" id="ARBA00022989"/>
    </source>
</evidence>
<keyword evidence="6" id="KW-1133">Transmembrane helix</keyword>
<name>A0A061AB67_9MOLU</name>
<dbReference type="InterPro" id="IPR050386">
    <property type="entry name" value="Glycosyl_hydrolase_5"/>
</dbReference>
<comment type="similarity">
    <text evidence="13">Belongs to the glycosyl hydrolase 5 (cellulase A) family.</text>
</comment>
<evidence type="ECO:0000256" key="1">
    <source>
        <dbReference type="ARBA" id="ARBA00004401"/>
    </source>
</evidence>
<dbReference type="Pfam" id="PF00150">
    <property type="entry name" value="Cellulase"/>
    <property type="match status" value="1"/>
</dbReference>
<dbReference type="InterPro" id="IPR001547">
    <property type="entry name" value="Glyco_hydro_5"/>
</dbReference>
<evidence type="ECO:0000256" key="10">
    <source>
        <dbReference type="ARBA" id="ARBA00023316"/>
    </source>
</evidence>
<comment type="function">
    <text evidence="11">Glucosidase involved in the degradation of cellulosic biomass. Active on lichenan.</text>
</comment>